<accession>A0ABT0CF57</accession>
<reference evidence="3" key="1">
    <citation type="submission" date="2021-02" db="EMBL/GenBank/DDBJ databases">
        <title>The CRISPR/cas machinery reduction and long-range gene transfer in the hot spring cyanobacterium Synechococcus.</title>
        <authorList>
            <person name="Dvorak P."/>
            <person name="Jahodarova E."/>
            <person name="Hasler P."/>
            <person name="Poulickova A."/>
        </authorList>
    </citation>
    <scope>NUCLEOTIDE SEQUENCE</scope>
    <source>
        <strain evidence="3">Rupite</strain>
    </source>
</reference>
<dbReference type="Gene3D" id="1.10.260.40">
    <property type="entry name" value="lambda repressor-like DNA-binding domains"/>
    <property type="match status" value="1"/>
</dbReference>
<dbReference type="InterPro" id="IPR025194">
    <property type="entry name" value="RodZ-like_C"/>
</dbReference>
<evidence type="ECO:0000313" key="3">
    <source>
        <dbReference type="EMBL" id="MCJ2544408.1"/>
    </source>
</evidence>
<dbReference type="InterPro" id="IPR050400">
    <property type="entry name" value="Bact_Cytoskel_RodZ"/>
</dbReference>
<keyword evidence="4" id="KW-1185">Reference proteome</keyword>
<organism evidence="3 4">
    <name type="scientific">Thermostichus vulcanus str. 'Rupite'</name>
    <dbReference type="NCBI Taxonomy" id="2813851"/>
    <lineage>
        <taxon>Bacteria</taxon>
        <taxon>Bacillati</taxon>
        <taxon>Cyanobacteriota</taxon>
        <taxon>Cyanophyceae</taxon>
        <taxon>Thermostichales</taxon>
        <taxon>Thermostichaceae</taxon>
        <taxon>Thermostichus</taxon>
    </lineage>
</organism>
<gene>
    <name evidence="3" type="ORF">JX360_16095</name>
</gene>
<keyword evidence="1" id="KW-1133">Transmembrane helix</keyword>
<feature type="transmembrane region" description="Helical" evidence="1">
    <location>
        <begin position="108"/>
        <end position="129"/>
    </location>
</feature>
<evidence type="ECO:0000256" key="1">
    <source>
        <dbReference type="SAM" id="Phobius"/>
    </source>
</evidence>
<protein>
    <submittedName>
        <fullName evidence="3">Helix-turn-helix domain-containing protein</fullName>
    </submittedName>
</protein>
<dbReference type="CDD" id="cd00093">
    <property type="entry name" value="HTH_XRE"/>
    <property type="match status" value="1"/>
</dbReference>
<sequence>MREPAYSLEALGSLLRQTREARGLTLTEVANDTFIRSQYLQALEQADLSRLPEPVYTQGFLKRYADYLGLDGETLSRRAFPLLSTQTPHASAPLAQANDPSTFALRPLHLWAAYVVLIIVAVGGLSALLEGTGNPFSRWVVGLQNISREGSNPSPARNTPDSLPPAQSVLTPRQLFPTLDQWTRIQGVFPEVLEAYSGRIGQKPVRLDIRVVERPSWLRVIADGQTVFEATLQPGAELNWEAEQSIVLRTGNAGGVLVTFNNRDLGVMGQFGEVKEQIFEPGLEINSLQ</sequence>
<dbReference type="Pfam" id="PF13464">
    <property type="entry name" value="RodZ_C"/>
    <property type="match status" value="1"/>
</dbReference>
<proteinExistence type="predicted"/>
<feature type="domain" description="HTH cro/C1-type" evidence="2">
    <location>
        <begin position="15"/>
        <end position="75"/>
    </location>
</feature>
<dbReference type="PANTHER" id="PTHR34475:SF1">
    <property type="entry name" value="CYTOSKELETON PROTEIN RODZ"/>
    <property type="match status" value="1"/>
</dbReference>
<evidence type="ECO:0000259" key="2">
    <source>
        <dbReference type="PROSITE" id="PS50943"/>
    </source>
</evidence>
<dbReference type="Proteomes" id="UP000830835">
    <property type="component" value="Unassembled WGS sequence"/>
</dbReference>
<dbReference type="SMART" id="SM00530">
    <property type="entry name" value="HTH_XRE"/>
    <property type="match status" value="1"/>
</dbReference>
<comment type="caution">
    <text evidence="3">The sequence shown here is derived from an EMBL/GenBank/DDBJ whole genome shotgun (WGS) entry which is preliminary data.</text>
</comment>
<dbReference type="PANTHER" id="PTHR34475">
    <property type="match status" value="1"/>
</dbReference>
<dbReference type="InterPro" id="IPR010982">
    <property type="entry name" value="Lambda_DNA-bd_dom_sf"/>
</dbReference>
<evidence type="ECO:0000313" key="4">
    <source>
        <dbReference type="Proteomes" id="UP000830835"/>
    </source>
</evidence>
<dbReference type="Pfam" id="PF13413">
    <property type="entry name" value="HTH_25"/>
    <property type="match status" value="1"/>
</dbReference>
<keyword evidence="1" id="KW-0812">Transmembrane</keyword>
<dbReference type="InterPro" id="IPR001387">
    <property type="entry name" value="Cro/C1-type_HTH"/>
</dbReference>
<dbReference type="PROSITE" id="PS50943">
    <property type="entry name" value="HTH_CROC1"/>
    <property type="match status" value="1"/>
</dbReference>
<keyword evidence="1" id="KW-0472">Membrane</keyword>
<dbReference type="SUPFAM" id="SSF47413">
    <property type="entry name" value="lambda repressor-like DNA-binding domains"/>
    <property type="match status" value="1"/>
</dbReference>
<name>A0ABT0CF57_THEVL</name>
<dbReference type="EMBL" id="JAFIRA010000063">
    <property type="protein sequence ID" value="MCJ2544408.1"/>
    <property type="molecule type" value="Genomic_DNA"/>
</dbReference>